<dbReference type="GO" id="GO:0009535">
    <property type="term" value="C:chloroplast thylakoid membrane"/>
    <property type="evidence" value="ECO:0007669"/>
    <property type="project" value="TreeGrafter"/>
</dbReference>
<dbReference type="InterPro" id="IPR055266">
    <property type="entry name" value="D1/D2"/>
</dbReference>
<name>A0A9N8EEN5_9STRA</name>
<organism evidence="2 3">
    <name type="scientific">Seminavis robusta</name>
    <dbReference type="NCBI Taxonomy" id="568900"/>
    <lineage>
        <taxon>Eukaryota</taxon>
        <taxon>Sar</taxon>
        <taxon>Stramenopiles</taxon>
        <taxon>Ochrophyta</taxon>
        <taxon>Bacillariophyta</taxon>
        <taxon>Bacillariophyceae</taxon>
        <taxon>Bacillariophycidae</taxon>
        <taxon>Naviculales</taxon>
        <taxon>Naviculaceae</taxon>
        <taxon>Seminavis</taxon>
    </lineage>
</organism>
<evidence type="ECO:0000313" key="3">
    <source>
        <dbReference type="Proteomes" id="UP001153069"/>
    </source>
</evidence>
<keyword evidence="3" id="KW-1185">Reference proteome</keyword>
<dbReference type="GO" id="GO:0009523">
    <property type="term" value="C:photosystem II"/>
    <property type="evidence" value="ECO:0007669"/>
    <property type="project" value="TreeGrafter"/>
</dbReference>
<accession>A0A9N8EEN5</accession>
<dbReference type="PANTHER" id="PTHR33149">
    <property type="entry name" value="PHOTOSYSTEM II PROTEIN D1"/>
    <property type="match status" value="1"/>
</dbReference>
<dbReference type="SUPFAM" id="SSF81483">
    <property type="entry name" value="Bacterial photosystem II reaction centre, L and M subunits"/>
    <property type="match status" value="1"/>
</dbReference>
<dbReference type="PANTHER" id="PTHR33149:SF12">
    <property type="entry name" value="PHOTOSYSTEM II D2 PROTEIN"/>
    <property type="match status" value="1"/>
</dbReference>
<dbReference type="GO" id="GO:0009772">
    <property type="term" value="P:photosynthetic electron transport in photosystem II"/>
    <property type="evidence" value="ECO:0007669"/>
    <property type="project" value="InterPro"/>
</dbReference>
<keyword evidence="1" id="KW-0934">Plastid</keyword>
<gene>
    <name evidence="2" type="ORF">SEMRO_982_G227720.1</name>
</gene>
<proteinExistence type="predicted"/>
<dbReference type="AlphaFoldDB" id="A0A9N8EEN5"/>
<evidence type="ECO:0000313" key="2">
    <source>
        <dbReference type="EMBL" id="CAB9519030.1"/>
    </source>
</evidence>
<dbReference type="InterPro" id="IPR036854">
    <property type="entry name" value="Photo_II_D1/D2_sf"/>
</dbReference>
<sequence length="111" mass="12271">MDKSVFGQEEETCNTVAAHCYFGHLIFEYAASTTPVLSTSSWLAAWPVIGIWMTAMEVSTMAFNLNGFSFSQLVLDSDGRAINTWADIGMKVTRHECNAHNFPLDLAFGEV</sequence>
<comment type="caution">
    <text evidence="2">The sequence shown here is derived from an EMBL/GenBank/DDBJ whole genome shotgun (WGS) entry which is preliminary data.</text>
</comment>
<dbReference type="Proteomes" id="UP001153069">
    <property type="component" value="Unassembled WGS sequence"/>
</dbReference>
<dbReference type="OrthoDB" id="143at2759"/>
<evidence type="ECO:0000256" key="1">
    <source>
        <dbReference type="ARBA" id="ARBA00022640"/>
    </source>
</evidence>
<protein>
    <submittedName>
        <fullName evidence="2">Protein D1</fullName>
    </submittedName>
</protein>
<reference evidence="2" key="1">
    <citation type="submission" date="2020-06" db="EMBL/GenBank/DDBJ databases">
        <authorList>
            <consortium name="Plant Systems Biology data submission"/>
        </authorList>
    </citation>
    <scope>NUCLEOTIDE SEQUENCE</scope>
    <source>
        <strain evidence="2">D6</strain>
    </source>
</reference>
<dbReference type="EMBL" id="CAICTM010000980">
    <property type="protein sequence ID" value="CAB9519030.1"/>
    <property type="molecule type" value="Genomic_DNA"/>
</dbReference>